<evidence type="ECO:0000313" key="10">
    <source>
        <dbReference type="Ensembl" id="ENSAPOP00000022956.1"/>
    </source>
</evidence>
<keyword evidence="2" id="KW-0378">Hydrolase</keyword>
<reference evidence="10" key="1">
    <citation type="submission" date="2025-08" db="UniProtKB">
        <authorList>
            <consortium name="Ensembl"/>
        </authorList>
    </citation>
    <scope>IDENTIFICATION</scope>
</reference>
<dbReference type="SMART" id="SM00192">
    <property type="entry name" value="LDLa"/>
    <property type="match status" value="1"/>
</dbReference>
<dbReference type="Pfam" id="PF00089">
    <property type="entry name" value="Trypsin"/>
    <property type="match status" value="1"/>
</dbReference>
<dbReference type="PANTHER" id="PTHR24252">
    <property type="entry name" value="ACROSIN-RELATED"/>
    <property type="match status" value="1"/>
</dbReference>
<feature type="disulfide bond" evidence="6">
    <location>
        <begin position="44"/>
        <end position="59"/>
    </location>
</feature>
<accession>A0A3Q1FX45</accession>
<dbReference type="PROSITE" id="PS50068">
    <property type="entry name" value="LDLRA_2"/>
    <property type="match status" value="1"/>
</dbReference>
<evidence type="ECO:0000256" key="7">
    <source>
        <dbReference type="PROSITE-ProRule" id="PRU00196"/>
    </source>
</evidence>
<dbReference type="Gene3D" id="3.10.250.10">
    <property type="entry name" value="SRCR-like domain"/>
    <property type="match status" value="1"/>
</dbReference>
<dbReference type="SUPFAM" id="SSF56487">
    <property type="entry name" value="SRCR-like"/>
    <property type="match status" value="1"/>
</dbReference>
<dbReference type="Pfam" id="PF00057">
    <property type="entry name" value="Ldl_recept_a"/>
    <property type="match status" value="1"/>
</dbReference>
<evidence type="ECO:0000259" key="8">
    <source>
        <dbReference type="PROSITE" id="PS50240"/>
    </source>
</evidence>
<dbReference type="InParanoid" id="A0A3Q1FX45"/>
<dbReference type="GO" id="GO:0006508">
    <property type="term" value="P:proteolysis"/>
    <property type="evidence" value="ECO:0007669"/>
    <property type="project" value="UniProtKB-KW"/>
</dbReference>
<dbReference type="SUPFAM" id="SSF50494">
    <property type="entry name" value="Trypsin-like serine proteases"/>
    <property type="match status" value="1"/>
</dbReference>
<dbReference type="PROSITE" id="PS00134">
    <property type="entry name" value="TRYPSIN_HIS"/>
    <property type="match status" value="1"/>
</dbReference>
<feature type="disulfide bond" evidence="6">
    <location>
        <begin position="25"/>
        <end position="37"/>
    </location>
</feature>
<dbReference type="PANTHER" id="PTHR24252:SF27">
    <property type="entry name" value="TRANSMEMBRANE PROTEASE SERINE 3-LIKE"/>
    <property type="match status" value="1"/>
</dbReference>
<evidence type="ECO:0000256" key="6">
    <source>
        <dbReference type="PROSITE-ProRule" id="PRU00124"/>
    </source>
</evidence>
<sequence length="231" mass="25682">MLHFFNFQEPHIISVSSLSTVGLSCVGKFRCGSSSQCISTLAQCDGVVHCDNEEDELGCVRLSGRSSVLQVQRKGEWKTVCSEDWNNWLGISACKQLGYSRFCKTQCSSGLVTTLKCLECGSRPQYNTRIVGGNISKPGQFPWQVSLHYKSQHLCGGSIITSRWILTAAHCVYGKPRLTCNVVSPLTYNGLPFTRTFTCDHCCTPAITRRRVATRNIHAFFFLQTHALTLT</sequence>
<keyword evidence="1" id="KW-0645">Protease</keyword>
<evidence type="ECO:0000256" key="1">
    <source>
        <dbReference type="ARBA" id="ARBA00022670"/>
    </source>
</evidence>
<dbReference type="PROSITE" id="PS50287">
    <property type="entry name" value="SRCR_2"/>
    <property type="match status" value="1"/>
</dbReference>
<dbReference type="InterPro" id="IPR002172">
    <property type="entry name" value="LDrepeatLR_classA_rpt"/>
</dbReference>
<evidence type="ECO:0000256" key="5">
    <source>
        <dbReference type="ARBA" id="ARBA00023180"/>
    </source>
</evidence>
<reference evidence="10" key="2">
    <citation type="submission" date="2025-09" db="UniProtKB">
        <authorList>
            <consortium name="Ensembl"/>
        </authorList>
    </citation>
    <scope>IDENTIFICATION</scope>
</reference>
<keyword evidence="3" id="KW-0720">Serine protease</keyword>
<dbReference type="PROSITE" id="PS01209">
    <property type="entry name" value="LDLRA_1"/>
    <property type="match status" value="1"/>
</dbReference>
<dbReference type="GeneTree" id="ENSGT00940000158589"/>
<dbReference type="InterPro" id="IPR001190">
    <property type="entry name" value="SRCR"/>
</dbReference>
<dbReference type="Gene3D" id="2.40.10.10">
    <property type="entry name" value="Trypsin-like serine proteases"/>
    <property type="match status" value="1"/>
</dbReference>
<dbReference type="InterPro" id="IPR036772">
    <property type="entry name" value="SRCR-like_dom_sf"/>
</dbReference>
<protein>
    <submittedName>
        <fullName evidence="10">Transmembrane serine protease 3b</fullName>
    </submittedName>
</protein>
<evidence type="ECO:0000256" key="4">
    <source>
        <dbReference type="ARBA" id="ARBA00023157"/>
    </source>
</evidence>
<dbReference type="CDD" id="cd00112">
    <property type="entry name" value="LDLa"/>
    <property type="match status" value="1"/>
</dbReference>
<evidence type="ECO:0000313" key="11">
    <source>
        <dbReference type="Proteomes" id="UP000257200"/>
    </source>
</evidence>
<dbReference type="GO" id="GO:0004252">
    <property type="term" value="F:serine-type endopeptidase activity"/>
    <property type="evidence" value="ECO:0007669"/>
    <property type="project" value="InterPro"/>
</dbReference>
<evidence type="ECO:0000256" key="3">
    <source>
        <dbReference type="ARBA" id="ARBA00022825"/>
    </source>
</evidence>
<dbReference type="Pfam" id="PF15494">
    <property type="entry name" value="SRCR_2"/>
    <property type="match status" value="1"/>
</dbReference>
<proteinExistence type="predicted"/>
<evidence type="ECO:0000259" key="9">
    <source>
        <dbReference type="PROSITE" id="PS50287"/>
    </source>
</evidence>
<comment type="caution">
    <text evidence="7">Lacks conserved residue(s) required for the propagation of feature annotation.</text>
</comment>
<feature type="domain" description="Peptidase S1" evidence="8">
    <location>
        <begin position="130"/>
        <end position="174"/>
    </location>
</feature>
<dbReference type="InterPro" id="IPR001254">
    <property type="entry name" value="Trypsin_dom"/>
</dbReference>
<keyword evidence="4 6" id="KW-1015">Disulfide bond</keyword>
<evidence type="ECO:0000256" key="2">
    <source>
        <dbReference type="ARBA" id="ARBA00022801"/>
    </source>
</evidence>
<dbReference type="Ensembl" id="ENSAPOT00000012492.1">
    <property type="protein sequence ID" value="ENSAPOP00000022956.1"/>
    <property type="gene ID" value="ENSAPOG00000004467.1"/>
</dbReference>
<dbReference type="SUPFAM" id="SSF57424">
    <property type="entry name" value="LDL receptor-like module"/>
    <property type="match status" value="1"/>
</dbReference>
<feature type="domain" description="SRCR" evidence="9">
    <location>
        <begin position="60"/>
        <end position="98"/>
    </location>
</feature>
<dbReference type="STRING" id="80966.ENSAPOP00000022956"/>
<dbReference type="InterPro" id="IPR023415">
    <property type="entry name" value="LDLR_class-A_CS"/>
</dbReference>
<dbReference type="InterPro" id="IPR018114">
    <property type="entry name" value="TRYPSIN_HIS"/>
</dbReference>
<dbReference type="AlphaFoldDB" id="A0A3Q1FX45"/>
<dbReference type="InterPro" id="IPR009003">
    <property type="entry name" value="Peptidase_S1_PA"/>
</dbReference>
<dbReference type="Gene3D" id="4.10.400.10">
    <property type="entry name" value="Low-density Lipoprotein Receptor"/>
    <property type="match status" value="1"/>
</dbReference>
<name>A0A3Q1FX45_9TELE</name>
<keyword evidence="5" id="KW-0325">Glycoprotein</keyword>
<dbReference type="InterPro" id="IPR036055">
    <property type="entry name" value="LDL_receptor-like_sf"/>
</dbReference>
<dbReference type="InterPro" id="IPR043504">
    <property type="entry name" value="Peptidase_S1_PA_chymotrypsin"/>
</dbReference>
<keyword evidence="11" id="KW-1185">Reference proteome</keyword>
<dbReference type="GO" id="GO:0016020">
    <property type="term" value="C:membrane"/>
    <property type="evidence" value="ECO:0007669"/>
    <property type="project" value="InterPro"/>
</dbReference>
<organism evidence="10 11">
    <name type="scientific">Acanthochromis polyacanthus</name>
    <name type="common">spiny chromis</name>
    <dbReference type="NCBI Taxonomy" id="80966"/>
    <lineage>
        <taxon>Eukaryota</taxon>
        <taxon>Metazoa</taxon>
        <taxon>Chordata</taxon>
        <taxon>Craniata</taxon>
        <taxon>Vertebrata</taxon>
        <taxon>Euteleostomi</taxon>
        <taxon>Actinopterygii</taxon>
        <taxon>Neopterygii</taxon>
        <taxon>Teleostei</taxon>
        <taxon>Neoteleostei</taxon>
        <taxon>Acanthomorphata</taxon>
        <taxon>Ovalentaria</taxon>
        <taxon>Pomacentridae</taxon>
        <taxon>Acanthochromis</taxon>
    </lineage>
</organism>
<dbReference type="PROSITE" id="PS50240">
    <property type="entry name" value="TRYPSIN_DOM"/>
    <property type="match status" value="1"/>
</dbReference>
<dbReference type="Proteomes" id="UP000257200">
    <property type="component" value="Unplaced"/>
</dbReference>